<gene>
    <name evidence="13" type="primary">Cpb1-L3</name>
    <name evidence="13" type="ORF">Hamer_G008664</name>
</gene>
<dbReference type="SUPFAM" id="SSF54897">
    <property type="entry name" value="Protease propeptides/inhibitors"/>
    <property type="match status" value="1"/>
</dbReference>
<dbReference type="CDD" id="cd03860">
    <property type="entry name" value="M14_CP_A-B_like"/>
    <property type="match status" value="1"/>
</dbReference>
<evidence type="ECO:0000256" key="8">
    <source>
        <dbReference type="ARBA" id="ARBA00022833"/>
    </source>
</evidence>
<keyword evidence="14" id="KW-1185">Reference proteome</keyword>
<dbReference type="PANTHER" id="PTHR11705:SF143">
    <property type="entry name" value="SLL0236 PROTEIN"/>
    <property type="match status" value="1"/>
</dbReference>
<sequence length="410" mass="45425">MCWQQVGVFLLAVVTSVASDNYRELTGNQVWKLNQEDEATVQQLVVDGLVDPLDHSGPSTSLRVTPETAGLVKEVLDQAGITYQVIVQDLARYLRDNDVTPLVQVRFGLTAQTCTSLNCSAPLTDNYMTFEQMEYYLAQLNSHPRVSVSSIGKSIEGRDIWMVHINRSGCEGIHAREWISPAVTLQIIHNITHDCSMGRGLEVYVVPMANPDGYVHTWTNNRLWRKNRRNNPDSSCDGVDLNRNWDFDYGVGASPNPCGETYRGTSAFSEPETQALRDAMLQVNSTGTLQMVMAVHSYGQLLLFPYGNPASNPAPQTEEMKQLGIIFANTVKTVHGKNYVVKSSGSFSPASGATDDWAKGVLKTTYSYTLELRDKSSFVLDPDEILPTGQEVLEGLNMVFLALAPEKYTQ</sequence>
<evidence type="ECO:0000313" key="13">
    <source>
        <dbReference type="EMBL" id="KAG7173137.1"/>
    </source>
</evidence>
<dbReference type="Gene3D" id="3.40.630.10">
    <property type="entry name" value="Zn peptidases"/>
    <property type="match status" value="1"/>
</dbReference>
<dbReference type="GO" id="GO:0006508">
    <property type="term" value="P:proteolysis"/>
    <property type="evidence" value="ECO:0007669"/>
    <property type="project" value="UniProtKB-KW"/>
</dbReference>
<evidence type="ECO:0000256" key="3">
    <source>
        <dbReference type="ARBA" id="ARBA00022645"/>
    </source>
</evidence>
<proteinExistence type="inferred from homology"/>
<keyword evidence="6 11" id="KW-0732">Signal</keyword>
<dbReference type="GO" id="GO:0005615">
    <property type="term" value="C:extracellular space"/>
    <property type="evidence" value="ECO:0007669"/>
    <property type="project" value="TreeGrafter"/>
</dbReference>
<keyword evidence="5" id="KW-0479">Metal-binding</keyword>
<comment type="caution">
    <text evidence="13">The sequence shown here is derived from an EMBL/GenBank/DDBJ whole genome shotgun (WGS) entry which is preliminary data.</text>
</comment>
<evidence type="ECO:0000256" key="11">
    <source>
        <dbReference type="SAM" id="SignalP"/>
    </source>
</evidence>
<dbReference type="GO" id="GO:0008270">
    <property type="term" value="F:zinc ion binding"/>
    <property type="evidence" value="ECO:0007669"/>
    <property type="project" value="InterPro"/>
</dbReference>
<name>A0A8J5N4A3_HOMAM</name>
<evidence type="ECO:0000256" key="2">
    <source>
        <dbReference type="ARBA" id="ARBA00005988"/>
    </source>
</evidence>
<dbReference type="Proteomes" id="UP000747542">
    <property type="component" value="Unassembled WGS sequence"/>
</dbReference>
<feature type="domain" description="Peptidase M14" evidence="12">
    <location>
        <begin position="126"/>
        <end position="403"/>
    </location>
</feature>
<dbReference type="EMBL" id="JAHLQT010010178">
    <property type="protein sequence ID" value="KAG7173137.1"/>
    <property type="molecule type" value="Genomic_DNA"/>
</dbReference>
<keyword evidence="8" id="KW-0862">Zinc</keyword>
<feature type="active site" description="Proton donor/acceptor" evidence="10">
    <location>
        <position position="371"/>
    </location>
</feature>
<protein>
    <submittedName>
        <fullName evidence="13">Carboxypeptidase B-like 3</fullName>
    </submittedName>
</protein>
<evidence type="ECO:0000259" key="12">
    <source>
        <dbReference type="PROSITE" id="PS52035"/>
    </source>
</evidence>
<organism evidence="13 14">
    <name type="scientific">Homarus americanus</name>
    <name type="common">American lobster</name>
    <dbReference type="NCBI Taxonomy" id="6706"/>
    <lineage>
        <taxon>Eukaryota</taxon>
        <taxon>Metazoa</taxon>
        <taxon>Ecdysozoa</taxon>
        <taxon>Arthropoda</taxon>
        <taxon>Crustacea</taxon>
        <taxon>Multicrustacea</taxon>
        <taxon>Malacostraca</taxon>
        <taxon>Eumalacostraca</taxon>
        <taxon>Eucarida</taxon>
        <taxon>Decapoda</taxon>
        <taxon>Pleocyemata</taxon>
        <taxon>Astacidea</taxon>
        <taxon>Nephropoidea</taxon>
        <taxon>Nephropidae</taxon>
        <taxon>Homarus</taxon>
    </lineage>
</organism>
<dbReference type="Pfam" id="PF00246">
    <property type="entry name" value="Peptidase_M14"/>
    <property type="match status" value="1"/>
</dbReference>
<evidence type="ECO:0000313" key="14">
    <source>
        <dbReference type="Proteomes" id="UP000747542"/>
    </source>
</evidence>
<evidence type="ECO:0000256" key="4">
    <source>
        <dbReference type="ARBA" id="ARBA00022670"/>
    </source>
</evidence>
<reference evidence="13" key="1">
    <citation type="journal article" date="2021" name="Sci. Adv.">
        <title>The American lobster genome reveals insights on longevity, neural, and immune adaptations.</title>
        <authorList>
            <person name="Polinski J.M."/>
            <person name="Zimin A.V."/>
            <person name="Clark K.F."/>
            <person name="Kohn A.B."/>
            <person name="Sadowski N."/>
            <person name="Timp W."/>
            <person name="Ptitsyn A."/>
            <person name="Khanna P."/>
            <person name="Romanova D.Y."/>
            <person name="Williams P."/>
            <person name="Greenwood S.J."/>
            <person name="Moroz L.L."/>
            <person name="Walt D.R."/>
            <person name="Bodnar A.G."/>
        </authorList>
    </citation>
    <scope>NUCLEOTIDE SEQUENCE</scope>
    <source>
        <strain evidence="13">GMGI-L3</strain>
    </source>
</reference>
<evidence type="ECO:0000256" key="10">
    <source>
        <dbReference type="PROSITE-ProRule" id="PRU01379"/>
    </source>
</evidence>
<comment type="cofactor">
    <cofactor evidence="1">
        <name>Zn(2+)</name>
        <dbReference type="ChEBI" id="CHEBI:29105"/>
    </cofactor>
</comment>
<keyword evidence="7" id="KW-0378">Hydrolase</keyword>
<comment type="similarity">
    <text evidence="2 10">Belongs to the peptidase M14 family.</text>
</comment>
<evidence type="ECO:0000256" key="7">
    <source>
        <dbReference type="ARBA" id="ARBA00022801"/>
    </source>
</evidence>
<evidence type="ECO:0000256" key="1">
    <source>
        <dbReference type="ARBA" id="ARBA00001947"/>
    </source>
</evidence>
<keyword evidence="4" id="KW-0645">Protease</keyword>
<dbReference type="SMART" id="SM00631">
    <property type="entry name" value="Zn_pept"/>
    <property type="match status" value="1"/>
</dbReference>
<accession>A0A8J5N4A3</accession>
<dbReference type="PANTHER" id="PTHR11705">
    <property type="entry name" value="PROTEASE FAMILY M14 CARBOXYPEPTIDASE A,B"/>
    <property type="match status" value="1"/>
</dbReference>
<feature type="signal peptide" evidence="11">
    <location>
        <begin position="1"/>
        <end position="19"/>
    </location>
</feature>
<dbReference type="SUPFAM" id="SSF53187">
    <property type="entry name" value="Zn-dependent exopeptidases"/>
    <property type="match status" value="1"/>
</dbReference>
<dbReference type="InterPro" id="IPR000834">
    <property type="entry name" value="Peptidase_M14"/>
</dbReference>
<keyword evidence="3 13" id="KW-0121">Carboxypeptidase</keyword>
<dbReference type="AlphaFoldDB" id="A0A8J5N4A3"/>
<dbReference type="FunFam" id="3.40.630.10:FF:000084">
    <property type="entry name" value="Carboxypeptidase B2"/>
    <property type="match status" value="1"/>
</dbReference>
<dbReference type="PROSITE" id="PS52035">
    <property type="entry name" value="PEPTIDASE_M14"/>
    <property type="match status" value="1"/>
</dbReference>
<keyword evidence="9" id="KW-0482">Metalloprotease</keyword>
<evidence type="ECO:0000256" key="9">
    <source>
        <dbReference type="ARBA" id="ARBA00023049"/>
    </source>
</evidence>
<evidence type="ECO:0000256" key="5">
    <source>
        <dbReference type="ARBA" id="ARBA00022723"/>
    </source>
</evidence>
<feature type="chain" id="PRO_5035278848" evidence="11">
    <location>
        <begin position="20"/>
        <end position="410"/>
    </location>
</feature>
<evidence type="ECO:0000256" key="6">
    <source>
        <dbReference type="ARBA" id="ARBA00022729"/>
    </source>
</evidence>
<dbReference type="PRINTS" id="PR00765">
    <property type="entry name" value="CRBOXYPTASEA"/>
</dbReference>
<dbReference type="GO" id="GO:0004181">
    <property type="term" value="F:metallocarboxypeptidase activity"/>
    <property type="evidence" value="ECO:0007669"/>
    <property type="project" value="InterPro"/>
</dbReference>